<keyword evidence="2" id="KW-1185">Reference proteome</keyword>
<protein>
    <submittedName>
        <fullName evidence="1">Uncharacterized protein</fullName>
    </submittedName>
</protein>
<name>A0ACB9HI81_9ASTR</name>
<accession>A0ACB9HI81</accession>
<comment type="caution">
    <text evidence="1">The sequence shown here is derived from an EMBL/GenBank/DDBJ whole genome shotgun (WGS) entry which is preliminary data.</text>
</comment>
<sequence length="107" mass="12559">MWWRDGLEMWLVCEIGEGRYNLEDRKSYGMPSQVLSRMHRQIVETWLAQMYANVIVNVTILDGMITSRVYQFPPLDARRSIISKFLQVATSMLPTPYPDKDSRKEVC</sequence>
<dbReference type="Proteomes" id="UP001056120">
    <property type="component" value="Linkage Group LG12"/>
</dbReference>
<evidence type="ECO:0000313" key="1">
    <source>
        <dbReference type="EMBL" id="KAI3795424.1"/>
    </source>
</evidence>
<gene>
    <name evidence="1" type="ORF">L1987_38077</name>
</gene>
<organism evidence="1 2">
    <name type="scientific">Smallanthus sonchifolius</name>
    <dbReference type="NCBI Taxonomy" id="185202"/>
    <lineage>
        <taxon>Eukaryota</taxon>
        <taxon>Viridiplantae</taxon>
        <taxon>Streptophyta</taxon>
        <taxon>Embryophyta</taxon>
        <taxon>Tracheophyta</taxon>
        <taxon>Spermatophyta</taxon>
        <taxon>Magnoliopsida</taxon>
        <taxon>eudicotyledons</taxon>
        <taxon>Gunneridae</taxon>
        <taxon>Pentapetalae</taxon>
        <taxon>asterids</taxon>
        <taxon>campanulids</taxon>
        <taxon>Asterales</taxon>
        <taxon>Asteraceae</taxon>
        <taxon>Asteroideae</taxon>
        <taxon>Heliantheae alliance</taxon>
        <taxon>Millerieae</taxon>
        <taxon>Smallanthus</taxon>
    </lineage>
</organism>
<dbReference type="EMBL" id="CM042029">
    <property type="protein sequence ID" value="KAI3795424.1"/>
    <property type="molecule type" value="Genomic_DNA"/>
</dbReference>
<reference evidence="2" key="1">
    <citation type="journal article" date="2022" name="Mol. Ecol. Resour.">
        <title>The genomes of chicory, endive, great burdock and yacon provide insights into Asteraceae palaeo-polyploidization history and plant inulin production.</title>
        <authorList>
            <person name="Fan W."/>
            <person name="Wang S."/>
            <person name="Wang H."/>
            <person name="Wang A."/>
            <person name="Jiang F."/>
            <person name="Liu H."/>
            <person name="Zhao H."/>
            <person name="Xu D."/>
            <person name="Zhang Y."/>
        </authorList>
    </citation>
    <scope>NUCLEOTIDE SEQUENCE [LARGE SCALE GENOMIC DNA]</scope>
    <source>
        <strain evidence="2">cv. Yunnan</strain>
    </source>
</reference>
<reference evidence="1 2" key="2">
    <citation type="journal article" date="2022" name="Mol. Ecol. Resour.">
        <title>The genomes of chicory, endive, great burdock and yacon provide insights into Asteraceae paleo-polyploidization history and plant inulin production.</title>
        <authorList>
            <person name="Fan W."/>
            <person name="Wang S."/>
            <person name="Wang H."/>
            <person name="Wang A."/>
            <person name="Jiang F."/>
            <person name="Liu H."/>
            <person name="Zhao H."/>
            <person name="Xu D."/>
            <person name="Zhang Y."/>
        </authorList>
    </citation>
    <scope>NUCLEOTIDE SEQUENCE [LARGE SCALE GENOMIC DNA]</scope>
    <source>
        <strain evidence="2">cv. Yunnan</strain>
        <tissue evidence="1">Leaves</tissue>
    </source>
</reference>
<evidence type="ECO:0000313" key="2">
    <source>
        <dbReference type="Proteomes" id="UP001056120"/>
    </source>
</evidence>
<proteinExistence type="predicted"/>